<dbReference type="RefSeq" id="XP_013341061.1">
    <property type="nucleotide sequence ID" value="XM_013485607.1"/>
</dbReference>
<accession>A0A074YEH6</accession>
<feature type="transmembrane region" description="Helical" evidence="1">
    <location>
        <begin position="53"/>
        <end position="79"/>
    </location>
</feature>
<evidence type="ECO:0000313" key="2">
    <source>
        <dbReference type="EMBL" id="KEQ92517.1"/>
    </source>
</evidence>
<keyword evidence="3" id="KW-1185">Reference proteome</keyword>
<organism evidence="2 3">
    <name type="scientific">Aureobasidium subglaciale (strain EXF-2481)</name>
    <name type="common">Aureobasidium pullulans var. subglaciale</name>
    <dbReference type="NCBI Taxonomy" id="1043005"/>
    <lineage>
        <taxon>Eukaryota</taxon>
        <taxon>Fungi</taxon>
        <taxon>Dikarya</taxon>
        <taxon>Ascomycota</taxon>
        <taxon>Pezizomycotina</taxon>
        <taxon>Dothideomycetes</taxon>
        <taxon>Dothideomycetidae</taxon>
        <taxon>Dothideales</taxon>
        <taxon>Saccotheciaceae</taxon>
        <taxon>Aureobasidium</taxon>
    </lineage>
</organism>
<keyword evidence="1" id="KW-0812">Transmembrane</keyword>
<evidence type="ECO:0000313" key="3">
    <source>
        <dbReference type="Proteomes" id="UP000030641"/>
    </source>
</evidence>
<dbReference type="GeneID" id="25367072"/>
<proteinExistence type="predicted"/>
<sequence length="96" mass="11572">MPFFTLIALDVFVVVNRLFFFSFFFLSYFRFSFWSIPLFLFEEYGNITTKSFTLFHTFLDVCVCVCVCVCVFDFFFFWIRSLVFFLLKRNGNSDAE</sequence>
<dbReference type="InParanoid" id="A0A074YEH6"/>
<evidence type="ECO:0000256" key="1">
    <source>
        <dbReference type="SAM" id="Phobius"/>
    </source>
</evidence>
<dbReference type="Proteomes" id="UP000030641">
    <property type="component" value="Unassembled WGS sequence"/>
</dbReference>
<keyword evidence="1" id="KW-0472">Membrane</keyword>
<reference evidence="2 3" key="1">
    <citation type="journal article" date="2014" name="BMC Genomics">
        <title>Genome sequencing of four Aureobasidium pullulans varieties: biotechnological potential, stress tolerance, and description of new species.</title>
        <authorList>
            <person name="Gostin Ar C."/>
            <person name="Ohm R.A."/>
            <person name="Kogej T."/>
            <person name="Sonjak S."/>
            <person name="Turk M."/>
            <person name="Zajc J."/>
            <person name="Zalar P."/>
            <person name="Grube M."/>
            <person name="Sun H."/>
            <person name="Han J."/>
            <person name="Sharma A."/>
            <person name="Chiniquy J."/>
            <person name="Ngan C.Y."/>
            <person name="Lipzen A."/>
            <person name="Barry K."/>
            <person name="Grigoriev I.V."/>
            <person name="Gunde-Cimerman N."/>
        </authorList>
    </citation>
    <scope>NUCLEOTIDE SEQUENCE [LARGE SCALE GENOMIC DNA]</scope>
    <source>
        <strain evidence="2 3">EXF-2481</strain>
    </source>
</reference>
<name>A0A074YEH6_AURSE</name>
<feature type="transmembrane region" description="Helical" evidence="1">
    <location>
        <begin position="20"/>
        <end position="41"/>
    </location>
</feature>
<dbReference type="HOGENOM" id="CLU_2359360_0_0_1"/>
<gene>
    <name evidence="2" type="ORF">AUEXF2481DRAFT_421832</name>
</gene>
<keyword evidence="1" id="KW-1133">Transmembrane helix</keyword>
<protein>
    <submittedName>
        <fullName evidence="2">Uncharacterized protein</fullName>
    </submittedName>
</protein>
<dbReference type="AlphaFoldDB" id="A0A074YEH6"/>
<dbReference type="EMBL" id="KL584770">
    <property type="protein sequence ID" value="KEQ92517.1"/>
    <property type="molecule type" value="Genomic_DNA"/>
</dbReference>